<dbReference type="Proteomes" id="UP000250358">
    <property type="component" value="Unassembled WGS sequence"/>
</dbReference>
<evidence type="ECO:0000313" key="1">
    <source>
        <dbReference type="EMBL" id="SPU46620.1"/>
    </source>
</evidence>
<protein>
    <submittedName>
        <fullName evidence="1">Uncharacterized protein</fullName>
    </submittedName>
</protein>
<sequence length="373" mass="41370">MRDAETETEMETEERERARFQKLIDIAFLSRKGEVEGVAFDLTFQPDFNWSCWEQVNGMGWLDCTGTRLLSAGPRVIWPWSERPLSGSELRAEAGEILTECVSPNLDPAGIDEYIADRLPDIEVRAGDSVFVSRIKTNLSKDYLQAPENVDTLDAYLTVHRATGEAIEIGQPLEHRRVGHLNTAFELLPLQMEIRAGARANITSEAKFDELLQARLHEGRVAESAEDAFLAIHEANNDLTRLLGQMEHCLPANEETERLVLAVRRLAGRFAAAGYALARSESETYAVPFAERALASKAGTDAGAAAKRKKGELIRNAAKAFIRANPNTSKSACARHVVQLLGKDQRGVERAIAELFVPRNLPGKQDKRPRKGL</sequence>
<gene>
    <name evidence="1" type="ORF">NCTC11165_02961</name>
</gene>
<reference evidence="1 2" key="1">
    <citation type="submission" date="2018-06" db="EMBL/GenBank/DDBJ databases">
        <authorList>
            <consortium name="Pathogen Informatics"/>
            <person name="Doyle S."/>
        </authorList>
    </citation>
    <scope>NUCLEOTIDE SEQUENCE [LARGE SCALE GENOMIC DNA]</scope>
    <source>
        <strain evidence="1 2">NCTC11165</strain>
    </source>
</reference>
<organism evidence="1 2">
    <name type="scientific">Brevundimonas diminuta</name>
    <name type="common">Pseudomonas diminuta</name>
    <dbReference type="NCBI Taxonomy" id="293"/>
    <lineage>
        <taxon>Bacteria</taxon>
        <taxon>Pseudomonadati</taxon>
        <taxon>Pseudomonadota</taxon>
        <taxon>Alphaproteobacteria</taxon>
        <taxon>Caulobacterales</taxon>
        <taxon>Caulobacteraceae</taxon>
        <taxon>Brevundimonas</taxon>
    </lineage>
</organism>
<proteinExistence type="predicted"/>
<accession>A0A2X1ART1</accession>
<dbReference type="EMBL" id="UAQM01000048">
    <property type="protein sequence ID" value="SPU46620.1"/>
    <property type="molecule type" value="Genomic_DNA"/>
</dbReference>
<dbReference type="AlphaFoldDB" id="A0A2X1ART1"/>
<name>A0A2X1ART1_BREDI</name>
<evidence type="ECO:0000313" key="2">
    <source>
        <dbReference type="Proteomes" id="UP000250358"/>
    </source>
</evidence>